<dbReference type="InterPro" id="IPR016024">
    <property type="entry name" value="ARM-type_fold"/>
</dbReference>
<dbReference type="InterPro" id="IPR012978">
    <property type="entry name" value="HEAT_RRP12"/>
</dbReference>
<dbReference type="AlphaFoldDB" id="G0UAD8"/>
<dbReference type="Pfam" id="PF08161">
    <property type="entry name" value="RRP12_HEAT"/>
    <property type="match status" value="1"/>
</dbReference>
<accession>G0UAD8</accession>
<gene>
    <name evidence="3" type="ORF">TVY486_1102560</name>
</gene>
<evidence type="ECO:0000259" key="2">
    <source>
        <dbReference type="Pfam" id="PF08161"/>
    </source>
</evidence>
<feature type="domain" description="RRP12 HEAT" evidence="2">
    <location>
        <begin position="276"/>
        <end position="521"/>
    </location>
</feature>
<dbReference type="EMBL" id="HE573027">
    <property type="protein sequence ID" value="CCC52771.1"/>
    <property type="molecule type" value="Genomic_DNA"/>
</dbReference>
<organism evidence="3">
    <name type="scientific">Trypanosoma vivax (strain Y486)</name>
    <dbReference type="NCBI Taxonomy" id="1055687"/>
    <lineage>
        <taxon>Eukaryota</taxon>
        <taxon>Discoba</taxon>
        <taxon>Euglenozoa</taxon>
        <taxon>Kinetoplastea</taxon>
        <taxon>Metakinetoplastina</taxon>
        <taxon>Trypanosomatida</taxon>
        <taxon>Trypanosomatidae</taxon>
        <taxon>Trypanosoma</taxon>
        <taxon>Duttonella</taxon>
    </lineage>
</organism>
<dbReference type="VEuPathDB" id="TriTrypDB:TvY486_1102560"/>
<dbReference type="PANTHER" id="PTHR48287:SF1">
    <property type="entry name" value="ARM REPEAT SUPERFAMILY PROTEIN"/>
    <property type="match status" value="1"/>
</dbReference>
<evidence type="ECO:0000256" key="1">
    <source>
        <dbReference type="SAM" id="MobiDB-lite"/>
    </source>
</evidence>
<dbReference type="SUPFAM" id="SSF48371">
    <property type="entry name" value="ARM repeat"/>
    <property type="match status" value="1"/>
</dbReference>
<feature type="compositionally biased region" description="Basic residues" evidence="1">
    <location>
        <begin position="1260"/>
        <end position="1278"/>
    </location>
</feature>
<dbReference type="GO" id="GO:0005634">
    <property type="term" value="C:nucleus"/>
    <property type="evidence" value="ECO:0007669"/>
    <property type="project" value="UniProtKB-SubCell"/>
</dbReference>
<dbReference type="PANTHER" id="PTHR48287">
    <property type="entry name" value="ARM REPEAT SUPERFAMILY PROTEIN"/>
    <property type="match status" value="1"/>
</dbReference>
<proteinExistence type="predicted"/>
<name>G0UAD8_TRYVY</name>
<feature type="region of interest" description="Disordered" evidence="1">
    <location>
        <begin position="1259"/>
        <end position="1278"/>
    </location>
</feature>
<dbReference type="InterPro" id="IPR052087">
    <property type="entry name" value="RRP12"/>
</dbReference>
<feature type="region of interest" description="Disordered" evidence="1">
    <location>
        <begin position="549"/>
        <end position="570"/>
    </location>
</feature>
<sequence>MKSMGADAKMKGISSVSGKKKLLLKSGVKGSNLSRQKILQLQRQAVSVKREKIALQKAEARKAVIKRVQTALNKRTHKVFDHSVLQGVQEGLVESIQSLGEAVTPLTLFMAAFTALSRSPEKHHTPYILTILSACAPRLSQGMLLHQLEPCIALTEQIIAENISSNHLAVAKSFKFAQQLVLSIEQPSMKVVDIFCRLEPSKLQVDTMKMFTVAFRKLLERSALYASPNTPSGCPVRSSGGDGVYVLNGNQKFFTEAMRRFTAFCVGNFTDAPVSVVASTTAEFTALLQRTISPYIVESVEGHDMIEHMVSNQLLELLKPHCQIYWSYALEILEALMNRVNYIKRTQAGDTQLLTKRFPSFSFLLRVLDKLRMVDDSELNRRIERTMVALGKGMTVREFVEIIPFDPRKVHEEELRGGGFTGVGSGDGDPWASSYVMNVLRRIASHDSLPFFVQHFFPLIQFTRGVILEYQKRQQVELATKWLVLQQQYWRLAAGFCLYPREITKDSFRDLAKQLVGLLSNPLLADTAATAIHLICHSFYELSTMESLDVGEEDEDGGATEGEEWMKEDQRERAASSLTVRAATKTSLDEDNLFLALNDPTWNRHVYHGISQAVAKGVCDNIIATFSANIMPKLCNTFETHDSTALLQAIRSFSRICTPDVMQVILKGILDLGKNIANQQQQSLGVDRDSGVGDGGLKKAGHAPLTTKRRMILDIACTVVGQLQNEHLERLFDDIIEPVLLDPAPESRLLQKKAYKLLYSMLEHRSKDVFPLFPRIAGILSVGRQHITVSGIKMRLRCIVWAIDACKMFYPDQLVATIRAVVGEAIALSRERSSETRALSMELLEKMQRYLVSTGSPVNTLLLLVVAGFSGKTPLMISGALVAMAKIVYVAHEDLPQENLNSAVSLGIRMMESSILEVRNAASMFARMLLKLMKRSAKISASLVKSLPKLLLAIALVTSQPGVSSNTRLQMRVLLEKCIKRFGYERLDAIFPIGSKNFLRYTHKMMKRDEKKEEKELQLRTQEKKNEFDRLFLAAAVKTGTEDDAGHDLLQAGGLTHFVSAHASPSFVAAAACDEEERDEFDNVHIEFHEGKLQIMTLEEKRKRDERLLREEMACKLLRGNHALTNVDALNEGAVKVRGKRSRAEAEDFENEELLRRYGNRDDKEALKAASRRVVGPGENQITRLREQKNEKRELKRARVEAGILRGDEFKGAGDGDVRRGGVAPFAYVPLNRQYMNRRRQREAMQRLEAVAQVQSFKGNKAKLARRLRERKGKGSTK</sequence>
<protein>
    <recommendedName>
        <fullName evidence="2">RRP12 HEAT domain-containing protein</fullName>
    </recommendedName>
</protein>
<feature type="compositionally biased region" description="Acidic residues" evidence="1">
    <location>
        <begin position="549"/>
        <end position="563"/>
    </location>
</feature>
<evidence type="ECO:0000313" key="3">
    <source>
        <dbReference type="EMBL" id="CCC52771.1"/>
    </source>
</evidence>
<reference evidence="3" key="1">
    <citation type="journal article" date="2012" name="Proc. Natl. Acad. Sci. U.S.A.">
        <title>Antigenic diversity is generated by distinct evolutionary mechanisms in African trypanosome species.</title>
        <authorList>
            <person name="Jackson A.P."/>
            <person name="Berry A."/>
            <person name="Aslett M."/>
            <person name="Allison H.C."/>
            <person name="Burton P."/>
            <person name="Vavrova-Anderson J."/>
            <person name="Brown R."/>
            <person name="Browne H."/>
            <person name="Corton N."/>
            <person name="Hauser H."/>
            <person name="Gamble J."/>
            <person name="Gilderthorp R."/>
            <person name="Marcello L."/>
            <person name="McQuillan J."/>
            <person name="Otto T.D."/>
            <person name="Quail M.A."/>
            <person name="Sanders M.J."/>
            <person name="van Tonder A."/>
            <person name="Ginger M.L."/>
            <person name="Field M.C."/>
            <person name="Barry J.D."/>
            <person name="Hertz-Fowler C."/>
            <person name="Berriman M."/>
        </authorList>
    </citation>
    <scope>NUCLEOTIDE SEQUENCE</scope>
    <source>
        <strain evidence="3">Y486</strain>
    </source>
</reference>